<gene>
    <name evidence="2" type="ORF">H9623_08080</name>
</gene>
<feature type="transmembrane region" description="Helical" evidence="1">
    <location>
        <begin position="208"/>
        <end position="226"/>
    </location>
</feature>
<evidence type="ECO:0000313" key="2">
    <source>
        <dbReference type="EMBL" id="MBE7700259.1"/>
    </source>
</evidence>
<proteinExistence type="predicted"/>
<dbReference type="Proteomes" id="UP000822993">
    <property type="component" value="Unassembled WGS sequence"/>
</dbReference>
<feature type="transmembrane region" description="Helical" evidence="1">
    <location>
        <begin position="20"/>
        <end position="37"/>
    </location>
</feature>
<name>A0A9D5U9G8_9CELL</name>
<accession>A0A9D5U9G8</accession>
<evidence type="ECO:0000313" key="3">
    <source>
        <dbReference type="Proteomes" id="UP000822993"/>
    </source>
</evidence>
<dbReference type="EMBL" id="JACSPN010000008">
    <property type="protein sequence ID" value="MBE7700259.1"/>
    <property type="molecule type" value="Genomic_DNA"/>
</dbReference>
<dbReference type="AlphaFoldDB" id="A0A9D5U9G8"/>
<keyword evidence="1" id="KW-0812">Transmembrane</keyword>
<keyword evidence="1" id="KW-1133">Transmembrane helix</keyword>
<dbReference type="GO" id="GO:0005886">
    <property type="term" value="C:plasma membrane"/>
    <property type="evidence" value="ECO:0007669"/>
    <property type="project" value="UniProtKB-SubCell"/>
</dbReference>
<feature type="transmembrane region" description="Helical" evidence="1">
    <location>
        <begin position="233"/>
        <end position="251"/>
    </location>
</feature>
<organism evidence="2 3">
    <name type="scientific">Oerskovia douganii</name>
    <dbReference type="NCBI Taxonomy" id="2762210"/>
    <lineage>
        <taxon>Bacteria</taxon>
        <taxon>Bacillati</taxon>
        <taxon>Actinomycetota</taxon>
        <taxon>Actinomycetes</taxon>
        <taxon>Micrococcales</taxon>
        <taxon>Cellulomonadaceae</taxon>
        <taxon>Oerskovia</taxon>
    </lineage>
</organism>
<comment type="caution">
    <text evidence="2">The sequence shown here is derived from an EMBL/GenBank/DDBJ whole genome shotgun (WGS) entry which is preliminary data.</text>
</comment>
<feature type="transmembrane region" description="Helical" evidence="1">
    <location>
        <begin position="300"/>
        <end position="319"/>
    </location>
</feature>
<dbReference type="PANTHER" id="PTHR37305">
    <property type="entry name" value="INTEGRAL MEMBRANE PROTEIN-RELATED"/>
    <property type="match status" value="1"/>
</dbReference>
<keyword evidence="1" id="KW-0472">Membrane</keyword>
<dbReference type="PANTHER" id="PTHR37305:SF1">
    <property type="entry name" value="MEMBRANE PROTEIN"/>
    <property type="match status" value="1"/>
</dbReference>
<dbReference type="GO" id="GO:0140359">
    <property type="term" value="F:ABC-type transporter activity"/>
    <property type="evidence" value="ECO:0007669"/>
    <property type="project" value="InterPro"/>
</dbReference>
<keyword evidence="3" id="KW-1185">Reference proteome</keyword>
<feature type="transmembrane region" description="Helical" evidence="1">
    <location>
        <begin position="159"/>
        <end position="188"/>
    </location>
</feature>
<feature type="transmembrane region" description="Helical" evidence="1">
    <location>
        <begin position="121"/>
        <end position="147"/>
    </location>
</feature>
<sequence length="325" mass="34946">MMRLLRVELTRFRARGAVRWTALGLLVVTMLLVFVAFTQARPMPAEEQAQMRALFEDQVDLWEAEGDEWVADCEERQAEDPASDYGCDQMAAPSWEDWVGQTPTFATTGQEQVSALPFAGVAFALLVGASFVAAEISTGAMGLWLTFEPRRSRVYWSKAAAAAIGALPVVLATFLLGVAGIYAVYAAFGRVGDTDATWTTLAHVAGRTLAAAALVALAGAALGAILRHTAAAIGVVAVWFLVVESLVVPQVQPELQRWLLRDNLGAWIFGGSEYAVPVCSITEQGQVCEYVQREITQTQGGLVLLGAVAALTVLAVVLFRRRDVS</sequence>
<reference evidence="2 3" key="1">
    <citation type="submission" date="2020-08" db="EMBL/GenBank/DDBJ databases">
        <title>A Genomic Blueprint of the Chicken Gut Microbiome.</title>
        <authorList>
            <person name="Gilroy R."/>
            <person name="Ravi A."/>
            <person name="Getino M."/>
            <person name="Pursley I."/>
            <person name="Horton D.L."/>
            <person name="Alikhan N.-F."/>
            <person name="Baker D."/>
            <person name="Gharbi K."/>
            <person name="Hall N."/>
            <person name="Watson M."/>
            <person name="Adriaenssens E.M."/>
            <person name="Foster-Nyarko E."/>
            <person name="Jarju S."/>
            <person name="Secka A."/>
            <person name="Antonio M."/>
            <person name="Oren A."/>
            <person name="Chaudhuri R."/>
            <person name="La Ragione R.M."/>
            <person name="Hildebrand F."/>
            <person name="Pallen M.J."/>
        </authorList>
    </citation>
    <scope>NUCLEOTIDE SEQUENCE [LARGE SCALE GENOMIC DNA]</scope>
    <source>
        <strain evidence="2 3">Sa1BUA8</strain>
    </source>
</reference>
<protein>
    <submittedName>
        <fullName evidence="2">ABC transporter permease subunit</fullName>
    </submittedName>
</protein>
<evidence type="ECO:0000256" key="1">
    <source>
        <dbReference type="SAM" id="Phobius"/>
    </source>
</evidence>